<gene>
    <name evidence="1" type="ORF">NQ318_002025</name>
</gene>
<dbReference type="Proteomes" id="UP001162162">
    <property type="component" value="Unassembled WGS sequence"/>
</dbReference>
<dbReference type="PANTHER" id="PTHR46472:SF1">
    <property type="entry name" value="NUCLEOREDOXIN"/>
    <property type="match status" value="1"/>
</dbReference>
<comment type="caution">
    <text evidence="1">The sequence shown here is derived from an EMBL/GenBank/DDBJ whole genome shotgun (WGS) entry which is preliminary data.</text>
</comment>
<accession>A0AAV8Z4F2</accession>
<dbReference type="EMBL" id="JAPWTK010000020">
    <property type="protein sequence ID" value="KAJ8958021.1"/>
    <property type="molecule type" value="Genomic_DNA"/>
</dbReference>
<sequence>MSPKQLELDGEETEVQFAESVLTPAADNYYTAHNINFSSAQEDVLFSCEDSFLQFLVGIDSETSDIVRDLIGLDDVMPLLVAIDLPNRRFAIMEYGMEITNESVTDFVTKFQRNDLKFINITEERVEASGNS</sequence>
<evidence type="ECO:0000313" key="1">
    <source>
        <dbReference type="EMBL" id="KAJ8958021.1"/>
    </source>
</evidence>
<proteinExistence type="predicted"/>
<dbReference type="PANTHER" id="PTHR46472">
    <property type="entry name" value="NUCLEOREDOXIN"/>
    <property type="match status" value="1"/>
</dbReference>
<dbReference type="GO" id="GO:0004791">
    <property type="term" value="F:thioredoxin-disulfide reductase (NADPH) activity"/>
    <property type="evidence" value="ECO:0007669"/>
    <property type="project" value="TreeGrafter"/>
</dbReference>
<organism evidence="1 2">
    <name type="scientific">Aromia moschata</name>
    <dbReference type="NCBI Taxonomy" id="1265417"/>
    <lineage>
        <taxon>Eukaryota</taxon>
        <taxon>Metazoa</taxon>
        <taxon>Ecdysozoa</taxon>
        <taxon>Arthropoda</taxon>
        <taxon>Hexapoda</taxon>
        <taxon>Insecta</taxon>
        <taxon>Pterygota</taxon>
        <taxon>Neoptera</taxon>
        <taxon>Endopterygota</taxon>
        <taxon>Coleoptera</taxon>
        <taxon>Polyphaga</taxon>
        <taxon>Cucujiformia</taxon>
        <taxon>Chrysomeloidea</taxon>
        <taxon>Cerambycidae</taxon>
        <taxon>Cerambycinae</taxon>
        <taxon>Callichromatini</taxon>
        <taxon>Aromia</taxon>
    </lineage>
</organism>
<protein>
    <submittedName>
        <fullName evidence="1">Uncharacterized protein</fullName>
    </submittedName>
</protein>
<keyword evidence="2" id="KW-1185">Reference proteome</keyword>
<dbReference type="GO" id="GO:0005634">
    <property type="term" value="C:nucleus"/>
    <property type="evidence" value="ECO:0007669"/>
    <property type="project" value="TreeGrafter"/>
</dbReference>
<evidence type="ECO:0000313" key="2">
    <source>
        <dbReference type="Proteomes" id="UP001162162"/>
    </source>
</evidence>
<reference evidence="1" key="1">
    <citation type="journal article" date="2023" name="Insect Mol. Biol.">
        <title>Genome sequencing provides insights into the evolution of gene families encoding plant cell wall-degrading enzymes in longhorned beetles.</title>
        <authorList>
            <person name="Shin N.R."/>
            <person name="Okamura Y."/>
            <person name="Kirsch R."/>
            <person name="Pauchet Y."/>
        </authorList>
    </citation>
    <scope>NUCLEOTIDE SEQUENCE</scope>
    <source>
        <strain evidence="1">AMC_N1</strain>
    </source>
</reference>
<dbReference type="GO" id="GO:0031397">
    <property type="term" value="P:negative regulation of protein ubiquitination"/>
    <property type="evidence" value="ECO:0007669"/>
    <property type="project" value="TreeGrafter"/>
</dbReference>
<name>A0AAV8Z4F2_9CUCU</name>
<dbReference type="GO" id="GO:0030178">
    <property type="term" value="P:negative regulation of Wnt signaling pathway"/>
    <property type="evidence" value="ECO:0007669"/>
    <property type="project" value="TreeGrafter"/>
</dbReference>
<dbReference type="AlphaFoldDB" id="A0AAV8Z4F2"/>